<dbReference type="PANTHER" id="PTHR48023">
    <property type="entry name" value="D-XYLOSE-PROTON SYMPORTER-LIKE 2"/>
    <property type="match status" value="1"/>
</dbReference>
<evidence type="ECO:0000256" key="7">
    <source>
        <dbReference type="SAM" id="Phobius"/>
    </source>
</evidence>
<evidence type="ECO:0000256" key="4">
    <source>
        <dbReference type="ARBA" id="ARBA00022692"/>
    </source>
</evidence>
<dbReference type="GO" id="GO:0005886">
    <property type="term" value="C:plasma membrane"/>
    <property type="evidence" value="ECO:0007669"/>
    <property type="project" value="UniProtKB-SubCell"/>
</dbReference>
<dbReference type="InterPro" id="IPR005828">
    <property type="entry name" value="MFS_sugar_transport-like"/>
</dbReference>
<dbReference type="Proteomes" id="UP000199398">
    <property type="component" value="Unassembled WGS sequence"/>
</dbReference>
<dbReference type="AlphaFoldDB" id="A0A1I4VPW0"/>
<dbReference type="PRINTS" id="PR00171">
    <property type="entry name" value="SUGRTRNSPORT"/>
</dbReference>
<feature type="transmembrane region" description="Helical" evidence="7">
    <location>
        <begin position="44"/>
        <end position="62"/>
    </location>
</feature>
<proteinExistence type="inferred from homology"/>
<sequence>MRKIWVWAVIIAAGGFLFGFDTGVISGALLYIAPEFHLSPAMQGGVVSVLLLGAMVGALWIGGVADRLGRRPVLGLEGAVFLVGTALAVSAQNYATLMVARVILGLAVDSASATVPI</sequence>
<reference evidence="9 10" key="1">
    <citation type="submission" date="2016-10" db="EMBL/GenBank/DDBJ databases">
        <authorList>
            <person name="de Groot N.N."/>
        </authorList>
    </citation>
    <scope>NUCLEOTIDE SEQUENCE [LARGE SCALE GENOMIC DNA]</scope>
    <source>
        <strain evidence="9 10">CPCC 201259</strain>
    </source>
</reference>
<evidence type="ECO:0000256" key="3">
    <source>
        <dbReference type="ARBA" id="ARBA00022448"/>
    </source>
</evidence>
<keyword evidence="6 7" id="KW-0472">Membrane</keyword>
<dbReference type="InterPro" id="IPR050820">
    <property type="entry name" value="MFS_Sugar_Transporter"/>
</dbReference>
<name>A0A1I4VPW0_9PSEU</name>
<keyword evidence="3" id="KW-0813">Transport</keyword>
<dbReference type="STRING" id="455193.SAMN05421805_102320"/>
<evidence type="ECO:0000313" key="9">
    <source>
        <dbReference type="EMBL" id="SFN03351.1"/>
    </source>
</evidence>
<dbReference type="PROSITE" id="PS00216">
    <property type="entry name" value="SUGAR_TRANSPORT_1"/>
    <property type="match status" value="1"/>
</dbReference>
<dbReference type="Pfam" id="PF00083">
    <property type="entry name" value="Sugar_tr"/>
    <property type="match status" value="1"/>
</dbReference>
<dbReference type="PROSITE" id="PS50850">
    <property type="entry name" value="MFS"/>
    <property type="match status" value="1"/>
</dbReference>
<dbReference type="InterPro" id="IPR036259">
    <property type="entry name" value="MFS_trans_sf"/>
</dbReference>
<evidence type="ECO:0000313" key="10">
    <source>
        <dbReference type="Proteomes" id="UP000199398"/>
    </source>
</evidence>
<dbReference type="RefSeq" id="WP_211841307.1">
    <property type="nucleotide sequence ID" value="NZ_FOUP01000002.1"/>
</dbReference>
<evidence type="ECO:0000256" key="5">
    <source>
        <dbReference type="ARBA" id="ARBA00022989"/>
    </source>
</evidence>
<dbReference type="GO" id="GO:0022857">
    <property type="term" value="F:transmembrane transporter activity"/>
    <property type="evidence" value="ECO:0007669"/>
    <property type="project" value="InterPro"/>
</dbReference>
<feature type="transmembrane region" description="Helical" evidence="7">
    <location>
        <begin position="7"/>
        <end position="32"/>
    </location>
</feature>
<accession>A0A1I4VPW0</accession>
<feature type="domain" description="Major facilitator superfamily (MFS) profile" evidence="8">
    <location>
        <begin position="7"/>
        <end position="117"/>
    </location>
</feature>
<dbReference type="InterPro" id="IPR020846">
    <property type="entry name" value="MFS_dom"/>
</dbReference>
<keyword evidence="4 7" id="KW-0812">Transmembrane</keyword>
<comment type="subcellular location">
    <subcellularLocation>
        <location evidence="1">Cell membrane</location>
        <topology evidence="1">Multi-pass membrane protein</topology>
    </subcellularLocation>
</comment>
<keyword evidence="9" id="KW-0762">Sugar transport</keyword>
<dbReference type="SUPFAM" id="SSF103473">
    <property type="entry name" value="MFS general substrate transporter"/>
    <property type="match status" value="1"/>
</dbReference>
<evidence type="ECO:0000256" key="1">
    <source>
        <dbReference type="ARBA" id="ARBA00004651"/>
    </source>
</evidence>
<dbReference type="Gene3D" id="1.20.1250.20">
    <property type="entry name" value="MFS general substrate transporter like domains"/>
    <property type="match status" value="1"/>
</dbReference>
<dbReference type="EMBL" id="FOUP01000002">
    <property type="protein sequence ID" value="SFN03351.1"/>
    <property type="molecule type" value="Genomic_DNA"/>
</dbReference>
<dbReference type="InterPro" id="IPR005829">
    <property type="entry name" value="Sugar_transporter_CS"/>
</dbReference>
<keyword evidence="5 7" id="KW-1133">Transmembrane helix</keyword>
<evidence type="ECO:0000259" key="8">
    <source>
        <dbReference type="PROSITE" id="PS50850"/>
    </source>
</evidence>
<dbReference type="PANTHER" id="PTHR48023:SF4">
    <property type="entry name" value="D-XYLOSE-PROTON SYMPORTER-LIKE 2"/>
    <property type="match status" value="1"/>
</dbReference>
<dbReference type="GO" id="GO:1904659">
    <property type="term" value="P:D-glucose transmembrane transport"/>
    <property type="evidence" value="ECO:0007669"/>
    <property type="project" value="TreeGrafter"/>
</dbReference>
<comment type="similarity">
    <text evidence="2">Belongs to the major facilitator superfamily. Sugar transporter (TC 2.A.1.1) family.</text>
</comment>
<organism evidence="9 10">
    <name type="scientific">Saccharopolyspora antimicrobica</name>
    <dbReference type="NCBI Taxonomy" id="455193"/>
    <lineage>
        <taxon>Bacteria</taxon>
        <taxon>Bacillati</taxon>
        <taxon>Actinomycetota</taxon>
        <taxon>Actinomycetes</taxon>
        <taxon>Pseudonocardiales</taxon>
        <taxon>Pseudonocardiaceae</taxon>
        <taxon>Saccharopolyspora</taxon>
    </lineage>
</organism>
<evidence type="ECO:0000256" key="2">
    <source>
        <dbReference type="ARBA" id="ARBA00010992"/>
    </source>
</evidence>
<dbReference type="InterPro" id="IPR003663">
    <property type="entry name" value="Sugar/inositol_transpt"/>
</dbReference>
<protein>
    <submittedName>
        <fullName evidence="9">Sugar transporter</fullName>
    </submittedName>
</protein>
<evidence type="ECO:0000256" key="6">
    <source>
        <dbReference type="ARBA" id="ARBA00023136"/>
    </source>
</evidence>
<gene>
    <name evidence="9" type="ORF">SAMN05421805_102320</name>
</gene>
<feature type="transmembrane region" description="Helical" evidence="7">
    <location>
        <begin position="74"/>
        <end position="95"/>
    </location>
</feature>